<gene>
    <name evidence="1" type="ORF">UFOPK3381_00711</name>
</gene>
<proteinExistence type="predicted"/>
<organism evidence="1">
    <name type="scientific">freshwater metagenome</name>
    <dbReference type="NCBI Taxonomy" id="449393"/>
    <lineage>
        <taxon>unclassified sequences</taxon>
        <taxon>metagenomes</taxon>
        <taxon>ecological metagenomes</taxon>
    </lineage>
</organism>
<dbReference type="Gene3D" id="3.30.70.100">
    <property type="match status" value="1"/>
</dbReference>
<dbReference type="SUPFAM" id="SSF54909">
    <property type="entry name" value="Dimeric alpha+beta barrel"/>
    <property type="match status" value="1"/>
</dbReference>
<dbReference type="EMBL" id="CAFBLN010000023">
    <property type="protein sequence ID" value="CAB4869413.1"/>
    <property type="molecule type" value="Genomic_DNA"/>
</dbReference>
<accession>A0A6J7DPY4</accession>
<evidence type="ECO:0000313" key="1">
    <source>
        <dbReference type="EMBL" id="CAB4869413.1"/>
    </source>
</evidence>
<name>A0A6J7DPY4_9ZZZZ</name>
<dbReference type="InterPro" id="IPR011008">
    <property type="entry name" value="Dimeric_a/b-barrel"/>
</dbReference>
<protein>
    <submittedName>
        <fullName evidence="1">Unannotated protein</fullName>
    </submittedName>
</protein>
<dbReference type="AlphaFoldDB" id="A0A6J7DPY4"/>
<reference evidence="1" key="1">
    <citation type="submission" date="2020-05" db="EMBL/GenBank/DDBJ databases">
        <authorList>
            <person name="Chiriac C."/>
            <person name="Salcher M."/>
            <person name="Ghai R."/>
            <person name="Kavagutti S V."/>
        </authorList>
    </citation>
    <scope>NUCLEOTIDE SEQUENCE</scope>
</reference>
<sequence>MSYLNVFRYTLREDCDVAAYDALAVEMYSLAATNTEYEFESIERVAESEHSGVVLERFGSLEGARRWAKCPEHRAAMKRGRAEFYESYAGMGAVLDHEYHFDRATNTSQRSTFAE</sequence>